<protein>
    <submittedName>
        <fullName evidence="1">Uncharacterized protein</fullName>
    </submittedName>
</protein>
<reference evidence="1" key="1">
    <citation type="submission" date="2021-05" db="EMBL/GenBank/DDBJ databases">
        <authorList>
            <person name="Pan Q."/>
            <person name="Jouanno E."/>
            <person name="Zahm M."/>
            <person name="Klopp C."/>
            <person name="Cabau C."/>
            <person name="Louis A."/>
            <person name="Berthelot C."/>
            <person name="Parey E."/>
            <person name="Roest Crollius H."/>
            <person name="Montfort J."/>
            <person name="Robinson-Rechavi M."/>
            <person name="Bouchez O."/>
            <person name="Lampietro C."/>
            <person name="Lopez Roques C."/>
            <person name="Donnadieu C."/>
            <person name="Postlethwait J."/>
            <person name="Bobe J."/>
            <person name="Dillon D."/>
            <person name="Chandos A."/>
            <person name="von Hippel F."/>
            <person name="Guiguen Y."/>
        </authorList>
    </citation>
    <scope>NUCLEOTIDE SEQUENCE</scope>
    <source>
        <strain evidence="1">YG-Jan2019</strain>
    </source>
</reference>
<dbReference type="Proteomes" id="UP001157502">
    <property type="component" value="Chromosome 1"/>
</dbReference>
<name>A0ACC2HJQ8_DALPE</name>
<accession>A0ACC2HJQ8</accession>
<comment type="caution">
    <text evidence="1">The sequence shown here is derived from an EMBL/GenBank/DDBJ whole genome shotgun (WGS) entry which is preliminary data.</text>
</comment>
<gene>
    <name evidence="1" type="ORF">DPEC_G00002100</name>
</gene>
<organism evidence="1 2">
    <name type="scientific">Dallia pectoralis</name>
    <name type="common">Alaska blackfish</name>
    <dbReference type="NCBI Taxonomy" id="75939"/>
    <lineage>
        <taxon>Eukaryota</taxon>
        <taxon>Metazoa</taxon>
        <taxon>Chordata</taxon>
        <taxon>Craniata</taxon>
        <taxon>Vertebrata</taxon>
        <taxon>Euteleostomi</taxon>
        <taxon>Actinopterygii</taxon>
        <taxon>Neopterygii</taxon>
        <taxon>Teleostei</taxon>
        <taxon>Protacanthopterygii</taxon>
        <taxon>Esociformes</taxon>
        <taxon>Umbridae</taxon>
        <taxon>Dallia</taxon>
    </lineage>
</organism>
<proteinExistence type="predicted"/>
<evidence type="ECO:0000313" key="1">
    <source>
        <dbReference type="EMBL" id="KAJ8015957.1"/>
    </source>
</evidence>
<evidence type="ECO:0000313" key="2">
    <source>
        <dbReference type="Proteomes" id="UP001157502"/>
    </source>
</evidence>
<keyword evidence="2" id="KW-1185">Reference proteome</keyword>
<sequence length="85" mass="9467">MPEAGPGLFKQEAWTRGREKKQNTPTHAGFSSNLELERSSWRGPRWNSSTHEYEATSSHTGPVKGFPLRPGLIEQIVWGYGGPDS</sequence>
<dbReference type="EMBL" id="CM055728">
    <property type="protein sequence ID" value="KAJ8015957.1"/>
    <property type="molecule type" value="Genomic_DNA"/>
</dbReference>